<feature type="active site" evidence="9">
    <location>
        <position position="302"/>
    </location>
</feature>
<evidence type="ECO:0000256" key="5">
    <source>
        <dbReference type="ARBA" id="ARBA00022512"/>
    </source>
</evidence>
<evidence type="ECO:0000256" key="9">
    <source>
        <dbReference type="PROSITE-ProRule" id="PRU10040"/>
    </source>
</evidence>
<keyword evidence="6 10" id="KW-0378">Hydrolase</keyword>
<organism evidence="12 13">
    <name type="scientific">Trifolium subterraneum</name>
    <name type="common">Subterranean clover</name>
    <dbReference type="NCBI Taxonomy" id="3900"/>
    <lineage>
        <taxon>Eukaryota</taxon>
        <taxon>Viridiplantae</taxon>
        <taxon>Streptophyta</taxon>
        <taxon>Embryophyta</taxon>
        <taxon>Tracheophyta</taxon>
        <taxon>Spermatophyta</taxon>
        <taxon>Magnoliopsida</taxon>
        <taxon>eudicotyledons</taxon>
        <taxon>Gunneridae</taxon>
        <taxon>Pentapetalae</taxon>
        <taxon>rosids</taxon>
        <taxon>fabids</taxon>
        <taxon>Fabales</taxon>
        <taxon>Fabaceae</taxon>
        <taxon>Papilionoideae</taxon>
        <taxon>50 kb inversion clade</taxon>
        <taxon>NPAAA clade</taxon>
        <taxon>Hologalegina</taxon>
        <taxon>IRL clade</taxon>
        <taxon>Trifolieae</taxon>
        <taxon>Trifolium</taxon>
    </lineage>
</organism>
<dbReference type="InterPro" id="IPR012334">
    <property type="entry name" value="Pectin_lyas_fold"/>
</dbReference>
<dbReference type="InterPro" id="IPR011050">
    <property type="entry name" value="Pectin_lyase_fold/virulence"/>
</dbReference>
<evidence type="ECO:0000256" key="6">
    <source>
        <dbReference type="ARBA" id="ARBA00022801"/>
    </source>
</evidence>
<dbReference type="GO" id="GO:0045490">
    <property type="term" value="P:pectin catabolic process"/>
    <property type="evidence" value="ECO:0007669"/>
    <property type="project" value="UniProtKB-UniRule"/>
</dbReference>
<reference evidence="13" key="1">
    <citation type="journal article" date="2017" name="Front. Plant Sci.">
        <title>Climate Clever Clovers: New Paradigm to Reduce the Environmental Footprint of Ruminants by Breeding Low Methanogenic Forages Utilizing Haplotype Variation.</title>
        <authorList>
            <person name="Kaur P."/>
            <person name="Appels R."/>
            <person name="Bayer P.E."/>
            <person name="Keeble-Gagnere G."/>
            <person name="Wang J."/>
            <person name="Hirakawa H."/>
            <person name="Shirasawa K."/>
            <person name="Vercoe P."/>
            <person name="Stefanova K."/>
            <person name="Durmic Z."/>
            <person name="Nichols P."/>
            <person name="Revell C."/>
            <person name="Isobe S.N."/>
            <person name="Edwards D."/>
            <person name="Erskine W."/>
        </authorList>
    </citation>
    <scope>NUCLEOTIDE SEQUENCE [LARGE SCALE GENOMIC DNA]</scope>
    <source>
        <strain evidence="13">cv. Daliak</strain>
    </source>
</reference>
<protein>
    <recommendedName>
        <fullName evidence="4 10">Pectinesterase</fullName>
        <ecNumber evidence="4 10">3.1.1.11</ecNumber>
    </recommendedName>
</protein>
<dbReference type="Proteomes" id="UP000242715">
    <property type="component" value="Unassembled WGS sequence"/>
</dbReference>
<comment type="catalytic activity">
    <reaction evidence="8 10">
        <text>[(1-&gt;4)-alpha-D-galacturonosyl methyl ester](n) + n H2O = [(1-&gt;4)-alpha-D-galacturonosyl](n) + n methanol + n H(+)</text>
        <dbReference type="Rhea" id="RHEA:22380"/>
        <dbReference type="Rhea" id="RHEA-COMP:14570"/>
        <dbReference type="Rhea" id="RHEA-COMP:14573"/>
        <dbReference type="ChEBI" id="CHEBI:15377"/>
        <dbReference type="ChEBI" id="CHEBI:15378"/>
        <dbReference type="ChEBI" id="CHEBI:17790"/>
        <dbReference type="ChEBI" id="CHEBI:140522"/>
        <dbReference type="ChEBI" id="CHEBI:140523"/>
        <dbReference type="EC" id="3.1.1.11"/>
    </reaction>
</comment>
<dbReference type="OrthoDB" id="2019149at2759"/>
<dbReference type="GO" id="GO:0042545">
    <property type="term" value="P:cell wall modification"/>
    <property type="evidence" value="ECO:0007669"/>
    <property type="project" value="UniProtKB-UniRule"/>
</dbReference>
<accession>A0A2Z6NXN3</accession>
<evidence type="ECO:0000313" key="13">
    <source>
        <dbReference type="Proteomes" id="UP000242715"/>
    </source>
</evidence>
<dbReference type="Gene3D" id="2.160.20.10">
    <property type="entry name" value="Single-stranded right-handed beta-helix, Pectin lyase-like"/>
    <property type="match status" value="2"/>
</dbReference>
<dbReference type="PANTHER" id="PTHR31321:SF81">
    <property type="entry name" value="PECTINESTERASE"/>
    <property type="match status" value="1"/>
</dbReference>
<comment type="similarity">
    <text evidence="3">Belongs to the pectinesterase family.</text>
</comment>
<sequence>MEKIYTIGWPLWKRLEMRAEGSHYSGEFKNATALLSTSSRCSSTSAMDYYRWRRHFRYHTASFTASLHLTLPSLQQQQPTQPLKTLVLNNYTDGNFTNLIKSFVVHNFQTPFKRAEYIVLIPSMKIPLVKRLEPQGVPLKQDEAITAAAAITDQVLNNSLENVSQSLVSKEEMQRESLDLKLTQAESNKLNISVNPNGSGDFKTITEAINSIPAPNSRRVVIFIVPGLYRNLFLAKEWILDKLANNTASPRPGSKNDQAVALRISGTKGAFYNSEFKGFQDTLYDDKGLHYFKDCMIQGSVDFIFGDGRSLYEGCTIKSIAQKSGFITAQKRSSLTTDHSGFSILNSKVIGTGQVYLGRPWADYSRVIFSFTYMDTLVLPQGWIDTMDGNHHNLTVFYAEYKCSGPGSNLAGRPAWIRRLSDKDAKEFTGVHFIYGETWLQGPSYI</sequence>
<evidence type="ECO:0000313" key="12">
    <source>
        <dbReference type="EMBL" id="GAU41092.1"/>
    </source>
</evidence>
<evidence type="ECO:0000256" key="3">
    <source>
        <dbReference type="ARBA" id="ARBA00008891"/>
    </source>
</evidence>
<evidence type="ECO:0000256" key="2">
    <source>
        <dbReference type="ARBA" id="ARBA00005184"/>
    </source>
</evidence>
<feature type="domain" description="Pectinesterase catalytic" evidence="11">
    <location>
        <begin position="252"/>
        <end position="436"/>
    </location>
</feature>
<dbReference type="AlphaFoldDB" id="A0A2Z6NXN3"/>
<comment type="pathway">
    <text evidence="2 10">Glycan metabolism; pectin degradation; 2-dehydro-3-deoxy-D-gluconate from pectin: step 1/5.</text>
</comment>
<comment type="subcellular location">
    <subcellularLocation>
        <location evidence="1">Secreted</location>
        <location evidence="1">Cell wall</location>
    </subcellularLocation>
</comment>
<dbReference type="InterPro" id="IPR033131">
    <property type="entry name" value="Pectinesterase_Asp_AS"/>
</dbReference>
<dbReference type="InterPro" id="IPR000070">
    <property type="entry name" value="Pectinesterase_cat"/>
</dbReference>
<proteinExistence type="inferred from homology"/>
<keyword evidence="13" id="KW-1185">Reference proteome</keyword>
<name>A0A2Z6NXN3_TRISU</name>
<gene>
    <name evidence="12" type="ORF">TSUD_139960</name>
</gene>
<evidence type="ECO:0000256" key="1">
    <source>
        <dbReference type="ARBA" id="ARBA00004191"/>
    </source>
</evidence>
<evidence type="ECO:0000256" key="8">
    <source>
        <dbReference type="ARBA" id="ARBA00047928"/>
    </source>
</evidence>
<evidence type="ECO:0000259" key="11">
    <source>
        <dbReference type="Pfam" id="PF01095"/>
    </source>
</evidence>
<dbReference type="EC" id="3.1.1.11" evidence="4 10"/>
<evidence type="ECO:0000256" key="10">
    <source>
        <dbReference type="RuleBase" id="RU000589"/>
    </source>
</evidence>
<keyword evidence="7 10" id="KW-0063">Aspartyl esterase</keyword>
<dbReference type="PROSITE" id="PS00503">
    <property type="entry name" value="PECTINESTERASE_2"/>
    <property type="match status" value="1"/>
</dbReference>
<dbReference type="UniPathway" id="UPA00545">
    <property type="reaction ID" value="UER00823"/>
</dbReference>
<evidence type="ECO:0000256" key="4">
    <source>
        <dbReference type="ARBA" id="ARBA00013229"/>
    </source>
</evidence>
<dbReference type="Pfam" id="PF01095">
    <property type="entry name" value="Pectinesterase"/>
    <property type="match status" value="1"/>
</dbReference>
<dbReference type="GO" id="GO:0030599">
    <property type="term" value="F:pectinesterase activity"/>
    <property type="evidence" value="ECO:0007669"/>
    <property type="project" value="UniProtKB-UniRule"/>
</dbReference>
<keyword evidence="5" id="KW-0964">Secreted</keyword>
<dbReference type="EMBL" id="DF973844">
    <property type="protein sequence ID" value="GAU41092.1"/>
    <property type="molecule type" value="Genomic_DNA"/>
</dbReference>
<keyword evidence="5" id="KW-0134">Cell wall</keyword>
<dbReference type="PANTHER" id="PTHR31321">
    <property type="entry name" value="ACYL-COA THIOESTER HYDROLASE YBHC-RELATED"/>
    <property type="match status" value="1"/>
</dbReference>
<dbReference type="SUPFAM" id="SSF51126">
    <property type="entry name" value="Pectin lyase-like"/>
    <property type="match status" value="1"/>
</dbReference>
<evidence type="ECO:0000256" key="7">
    <source>
        <dbReference type="ARBA" id="ARBA00023085"/>
    </source>
</evidence>